<feature type="domain" description="Glucose-1-phosphate adenylyltransferase/Bifunctional protein GlmU-like C-terminal hexapeptide" evidence="2">
    <location>
        <begin position="239"/>
        <end position="310"/>
    </location>
</feature>
<dbReference type="Gene3D" id="2.160.10.10">
    <property type="entry name" value="Hexapeptide repeat proteins"/>
    <property type="match status" value="1"/>
</dbReference>
<reference evidence="4" key="1">
    <citation type="submission" date="2020-05" db="EMBL/GenBank/DDBJ databases">
        <authorList>
            <person name="Chiriac C."/>
            <person name="Salcher M."/>
            <person name="Ghai R."/>
            <person name="Kavagutti S V."/>
        </authorList>
    </citation>
    <scope>NUCLEOTIDE SEQUENCE</scope>
</reference>
<dbReference type="PANTHER" id="PTHR22572">
    <property type="entry name" value="SUGAR-1-PHOSPHATE GUANYL TRANSFERASE"/>
    <property type="match status" value="1"/>
</dbReference>
<dbReference type="Gene3D" id="3.90.550.10">
    <property type="entry name" value="Spore Coat Polysaccharide Biosynthesis Protein SpsA, Chain A"/>
    <property type="match status" value="1"/>
</dbReference>
<dbReference type="SUPFAM" id="SSF53448">
    <property type="entry name" value="Nucleotide-diphospho-sugar transferases"/>
    <property type="match status" value="1"/>
</dbReference>
<organism evidence="4">
    <name type="scientific">freshwater metagenome</name>
    <dbReference type="NCBI Taxonomy" id="449393"/>
    <lineage>
        <taxon>unclassified sequences</taxon>
        <taxon>metagenomes</taxon>
        <taxon>ecological metagenomes</taxon>
    </lineage>
</organism>
<sequence length="323" mass="34372">MTEAILLVGGMGTRLMPLTRNTPKPMLPVAGLPVTEHQLLMAKRAGITSVVLATSYLSEIFIPYFGDGSKWGMDLRYAVEDKPLGTGGAIRNAAAHLHGDDTVAIFNGDVISGHDLTEQINFHARNQAEVTLHLTRVDDARAYGCVPTETDGRVSAFLEKMDKPVTNTINAGCYLFDRSVIDLIPPHSVVSIEREIFPDLVLQGKKVFGFIDDSYWLDIGTPTALLKGSRDLVAGALGGHASTFVVGQGSLIDPGAQVGGGSALGINVHVEERAVIEGSIVCDEVRVGQGSHIIDSFIAPGMVIPPDSKIIDSYCAKDGISPL</sequence>
<dbReference type="EMBL" id="CAFBPP010000035">
    <property type="protein sequence ID" value="CAB5020329.1"/>
    <property type="molecule type" value="Genomic_DNA"/>
</dbReference>
<name>A0A6J7FHM9_9ZZZZ</name>
<gene>
    <name evidence="3" type="ORF">UFOPK2967_00457</name>
    <name evidence="4" type="ORF">UFOPK3587_00049</name>
    <name evidence="5" type="ORF">UFOPK3984_00033</name>
    <name evidence="6" type="ORF">UFOPK4114_00802</name>
</gene>
<feature type="domain" description="Nucleotidyl transferase" evidence="1">
    <location>
        <begin position="4"/>
        <end position="232"/>
    </location>
</feature>
<dbReference type="EMBL" id="CAFAAC010000018">
    <property type="protein sequence ID" value="CAB4783443.1"/>
    <property type="molecule type" value="Genomic_DNA"/>
</dbReference>
<evidence type="ECO:0000313" key="3">
    <source>
        <dbReference type="EMBL" id="CAB4783443.1"/>
    </source>
</evidence>
<dbReference type="EMBL" id="CAFBMN010000001">
    <property type="protein sequence ID" value="CAB4893408.1"/>
    <property type="molecule type" value="Genomic_DNA"/>
</dbReference>
<protein>
    <submittedName>
        <fullName evidence="4">Unannotated protein</fullName>
    </submittedName>
</protein>
<evidence type="ECO:0000313" key="5">
    <source>
        <dbReference type="EMBL" id="CAB4975054.1"/>
    </source>
</evidence>
<proteinExistence type="predicted"/>
<dbReference type="InterPro" id="IPR029044">
    <property type="entry name" value="Nucleotide-diphossugar_trans"/>
</dbReference>
<dbReference type="InterPro" id="IPR056818">
    <property type="entry name" value="GlmU/GlgC-like_hexapep"/>
</dbReference>
<dbReference type="AlphaFoldDB" id="A0A6J7FHM9"/>
<dbReference type="CDD" id="cd04181">
    <property type="entry name" value="NTP_transferase"/>
    <property type="match status" value="1"/>
</dbReference>
<evidence type="ECO:0000313" key="4">
    <source>
        <dbReference type="EMBL" id="CAB4893408.1"/>
    </source>
</evidence>
<dbReference type="EMBL" id="CAFBOP010000001">
    <property type="protein sequence ID" value="CAB4975054.1"/>
    <property type="molecule type" value="Genomic_DNA"/>
</dbReference>
<dbReference type="Pfam" id="PF24894">
    <property type="entry name" value="Hexapep_GlmU"/>
    <property type="match status" value="1"/>
</dbReference>
<accession>A0A6J7FHM9</accession>
<dbReference type="InterPro" id="IPR050486">
    <property type="entry name" value="Mannose-1P_guanyltransferase"/>
</dbReference>
<dbReference type="InterPro" id="IPR005835">
    <property type="entry name" value="NTP_transferase_dom"/>
</dbReference>
<evidence type="ECO:0000259" key="1">
    <source>
        <dbReference type="Pfam" id="PF00483"/>
    </source>
</evidence>
<evidence type="ECO:0000313" key="6">
    <source>
        <dbReference type="EMBL" id="CAB5020329.1"/>
    </source>
</evidence>
<dbReference type="Pfam" id="PF00483">
    <property type="entry name" value="NTP_transferase"/>
    <property type="match status" value="1"/>
</dbReference>
<evidence type="ECO:0000259" key="2">
    <source>
        <dbReference type="Pfam" id="PF24894"/>
    </source>
</evidence>